<keyword evidence="1" id="KW-0812">Transmembrane</keyword>
<proteinExistence type="predicted"/>
<name>A0ABD3EGM6_9LAMI</name>
<dbReference type="InterPro" id="IPR004864">
    <property type="entry name" value="LEA_2"/>
</dbReference>
<evidence type="ECO:0000259" key="2">
    <source>
        <dbReference type="Pfam" id="PF03168"/>
    </source>
</evidence>
<evidence type="ECO:0000256" key="1">
    <source>
        <dbReference type="SAM" id="Phobius"/>
    </source>
</evidence>
<dbReference type="Pfam" id="PF03168">
    <property type="entry name" value="LEA_2"/>
    <property type="match status" value="1"/>
</dbReference>
<dbReference type="Proteomes" id="UP001632038">
    <property type="component" value="Unassembled WGS sequence"/>
</dbReference>
<dbReference type="EMBL" id="JAVIJP010000005">
    <property type="protein sequence ID" value="KAL3653578.1"/>
    <property type="molecule type" value="Genomic_DNA"/>
</dbReference>
<evidence type="ECO:0000313" key="3">
    <source>
        <dbReference type="EMBL" id="KAL3653578.1"/>
    </source>
</evidence>
<dbReference type="PANTHER" id="PTHR31852">
    <property type="entry name" value="LATE EMBRYOGENESIS ABUNDANT (LEA) HYDROXYPROLINE-RICH GLYCOPROTEIN FAMILY"/>
    <property type="match status" value="1"/>
</dbReference>
<dbReference type="InterPro" id="IPR055301">
    <property type="entry name" value="Lea14-like_2"/>
</dbReference>
<keyword evidence="1" id="KW-0472">Membrane</keyword>
<feature type="domain" description="Late embryogenesis abundant protein LEA-2 subgroup" evidence="2">
    <location>
        <begin position="79"/>
        <end position="175"/>
    </location>
</feature>
<gene>
    <name evidence="3" type="ORF">CASFOL_003259</name>
</gene>
<reference evidence="4" key="1">
    <citation type="journal article" date="2024" name="IScience">
        <title>Strigolactones Initiate the Formation of Haustorium-like Structures in Castilleja.</title>
        <authorList>
            <person name="Buerger M."/>
            <person name="Peterson D."/>
            <person name="Chory J."/>
        </authorList>
    </citation>
    <scope>NUCLEOTIDE SEQUENCE [LARGE SCALE GENOMIC DNA]</scope>
</reference>
<accession>A0ABD3EGM6</accession>
<sequence>MAPYAAAHDAEEIRRKKRSKLILYIVLFVVFQTGVILIFSFTVMKIRAPKFRLSAAVITNIAAATPANSSFTSTVKANLAVRNTNFGRYKYESTTVEFLYGGAPAGKATVDSSRANMRSTKKLEIEVDLNLAASTQVASDLRDGVLRLSSRAKMMGKVELFFVMKKKKSATMNCSMELVIATQQIRNIACE</sequence>
<feature type="transmembrane region" description="Helical" evidence="1">
    <location>
        <begin position="21"/>
        <end position="44"/>
    </location>
</feature>
<organism evidence="3 4">
    <name type="scientific">Castilleja foliolosa</name>
    <dbReference type="NCBI Taxonomy" id="1961234"/>
    <lineage>
        <taxon>Eukaryota</taxon>
        <taxon>Viridiplantae</taxon>
        <taxon>Streptophyta</taxon>
        <taxon>Embryophyta</taxon>
        <taxon>Tracheophyta</taxon>
        <taxon>Spermatophyta</taxon>
        <taxon>Magnoliopsida</taxon>
        <taxon>eudicotyledons</taxon>
        <taxon>Gunneridae</taxon>
        <taxon>Pentapetalae</taxon>
        <taxon>asterids</taxon>
        <taxon>lamiids</taxon>
        <taxon>Lamiales</taxon>
        <taxon>Orobanchaceae</taxon>
        <taxon>Pedicularideae</taxon>
        <taxon>Castillejinae</taxon>
        <taxon>Castilleja</taxon>
    </lineage>
</organism>
<keyword evidence="1" id="KW-1133">Transmembrane helix</keyword>
<dbReference type="AlphaFoldDB" id="A0ABD3EGM6"/>
<keyword evidence="4" id="KW-1185">Reference proteome</keyword>
<evidence type="ECO:0000313" key="4">
    <source>
        <dbReference type="Proteomes" id="UP001632038"/>
    </source>
</evidence>
<protein>
    <recommendedName>
        <fullName evidence="2">Late embryogenesis abundant protein LEA-2 subgroup domain-containing protein</fullName>
    </recommendedName>
</protein>
<comment type="caution">
    <text evidence="3">The sequence shown here is derived from an EMBL/GenBank/DDBJ whole genome shotgun (WGS) entry which is preliminary data.</text>
</comment>